<dbReference type="Proteomes" id="UP000271554">
    <property type="component" value="Chromosome"/>
</dbReference>
<name>A0A387HEF2_9ACTN</name>
<dbReference type="InterPro" id="IPR020845">
    <property type="entry name" value="AMP-binding_CS"/>
</dbReference>
<dbReference type="InterPro" id="IPR000873">
    <property type="entry name" value="AMP-dep_synth/lig_dom"/>
</dbReference>
<dbReference type="PANTHER" id="PTHR45527">
    <property type="entry name" value="NONRIBOSOMAL PEPTIDE SYNTHETASE"/>
    <property type="match status" value="1"/>
</dbReference>
<feature type="domain" description="AMP-binding enzyme C-terminal" evidence="2">
    <location>
        <begin position="434"/>
        <end position="507"/>
    </location>
</feature>
<dbReference type="Gene3D" id="3.30.300.30">
    <property type="match status" value="1"/>
</dbReference>
<dbReference type="InterPro" id="IPR010071">
    <property type="entry name" value="AA_adenyl_dom"/>
</dbReference>
<dbReference type="Pfam" id="PF13193">
    <property type="entry name" value="AMP-binding_C"/>
    <property type="match status" value="1"/>
</dbReference>
<dbReference type="NCBIfam" id="TIGR01733">
    <property type="entry name" value="AA-adenyl-dom"/>
    <property type="match status" value="1"/>
</dbReference>
<keyword evidence="4" id="KW-1185">Reference proteome</keyword>
<reference evidence="3 4" key="1">
    <citation type="submission" date="2018-10" db="EMBL/GenBank/DDBJ databases">
        <title>Relationship between Morphology and Antimicrobial Activity in Streptomyces.</title>
        <authorList>
            <person name="Kang H.J."/>
            <person name="Kim S.B."/>
        </authorList>
    </citation>
    <scope>NUCLEOTIDE SEQUENCE [LARGE SCALE GENOMIC DNA]</scope>
    <source>
        <strain evidence="3 4">BH38</strain>
    </source>
</reference>
<feature type="domain" description="AMP-dependent synthetase/ligase" evidence="1">
    <location>
        <begin position="20"/>
        <end position="375"/>
    </location>
</feature>
<dbReference type="GO" id="GO:0005737">
    <property type="term" value="C:cytoplasm"/>
    <property type="evidence" value="ECO:0007669"/>
    <property type="project" value="TreeGrafter"/>
</dbReference>
<dbReference type="Pfam" id="PF00501">
    <property type="entry name" value="AMP-binding"/>
    <property type="match status" value="1"/>
</dbReference>
<dbReference type="GO" id="GO:0031177">
    <property type="term" value="F:phosphopantetheine binding"/>
    <property type="evidence" value="ECO:0007669"/>
    <property type="project" value="TreeGrafter"/>
</dbReference>
<dbReference type="InterPro" id="IPR042099">
    <property type="entry name" value="ANL_N_sf"/>
</dbReference>
<gene>
    <name evidence="3" type="primary">tycC_1</name>
    <name evidence="3" type="ORF">DWB77_01187</name>
</gene>
<dbReference type="KEGG" id="shun:DWB77_01187"/>
<dbReference type="InterPro" id="IPR025110">
    <property type="entry name" value="AMP-bd_C"/>
</dbReference>
<dbReference type="PANTHER" id="PTHR45527:SF1">
    <property type="entry name" value="FATTY ACID SYNTHASE"/>
    <property type="match status" value="1"/>
</dbReference>
<dbReference type="FunFam" id="3.40.50.980:FF:000001">
    <property type="entry name" value="Non-ribosomal peptide synthetase"/>
    <property type="match status" value="1"/>
</dbReference>
<dbReference type="AlphaFoldDB" id="A0A387HEF2"/>
<dbReference type="OrthoDB" id="2472181at2"/>
<dbReference type="Gene3D" id="3.40.50.12780">
    <property type="entry name" value="N-terminal domain of ligase-like"/>
    <property type="match status" value="1"/>
</dbReference>
<dbReference type="InterPro" id="IPR045851">
    <property type="entry name" value="AMP-bd_C_sf"/>
</dbReference>
<proteinExistence type="predicted"/>
<evidence type="ECO:0000313" key="4">
    <source>
        <dbReference type="Proteomes" id="UP000271554"/>
    </source>
</evidence>
<dbReference type="PROSITE" id="PS00455">
    <property type="entry name" value="AMP_BINDING"/>
    <property type="match status" value="1"/>
</dbReference>
<dbReference type="CDD" id="cd05930">
    <property type="entry name" value="A_NRPS"/>
    <property type="match status" value="1"/>
</dbReference>
<dbReference type="RefSeq" id="WP_120720234.1">
    <property type="nucleotide sequence ID" value="NZ_CP032698.1"/>
</dbReference>
<dbReference type="GO" id="GO:0043041">
    <property type="term" value="P:amino acid activation for nonribosomal peptide biosynthetic process"/>
    <property type="evidence" value="ECO:0007669"/>
    <property type="project" value="TreeGrafter"/>
</dbReference>
<evidence type="ECO:0000259" key="1">
    <source>
        <dbReference type="Pfam" id="PF00501"/>
    </source>
</evidence>
<evidence type="ECO:0000259" key="2">
    <source>
        <dbReference type="Pfam" id="PF13193"/>
    </source>
</evidence>
<dbReference type="SUPFAM" id="SSF56801">
    <property type="entry name" value="Acetyl-CoA synthetase-like"/>
    <property type="match status" value="1"/>
</dbReference>
<sequence>MALIGNRVPLPAERLAHRVFEEHARTHPERLALTCGEERLTYGELNARANRLAHHLTAQGITRGAIVGVCVDRSPELVSSILAVLKAGATYVPLDPTYPAERLRLMLSQLPQMTAVLAANDTLSLVEGCHGAIVDVNDPELRLESRPATDPEVEIGPDDLCYVVFTSGSTGTPKATAVRHEGWYNLLNWLRLEYELDHESSNMLLSSFGFDISQRSIMAPLFVGAALHLLPSRSFDISLAYRLIGELGVRTLHCAPSTLYLLVDREMDRGTDVLTGLHYVFIGGEPMSAARVADWATREGNGCVLLHQYGVAECTDVASSHRMVDYPGYANSRMPAGPPVYNTEIRILDDTLEEVATGEVGEICISGMSVGAGYLNADPERQSTFVTTERDGRPVRFYRTGDQGYATPSGELVVVGRVDHQVKVRGMRIDLGDVEHAVRRHKKVRDVVVLPVSDGEQDARLVAVVIAAAEPVDERSLRQDLLETLPRNMVPQEFVEVSAFPLNPNGKIDRKALAESVRSGAVAQEGRAR</sequence>
<organism evidence="3 4">
    <name type="scientific">Streptomyces hundungensis</name>
    <dbReference type="NCBI Taxonomy" id="1077946"/>
    <lineage>
        <taxon>Bacteria</taxon>
        <taxon>Bacillati</taxon>
        <taxon>Actinomycetota</taxon>
        <taxon>Actinomycetes</taxon>
        <taxon>Kitasatosporales</taxon>
        <taxon>Streptomycetaceae</taxon>
        <taxon>Streptomyces</taxon>
    </lineage>
</organism>
<dbReference type="GO" id="GO:0044550">
    <property type="term" value="P:secondary metabolite biosynthetic process"/>
    <property type="evidence" value="ECO:0007669"/>
    <property type="project" value="TreeGrafter"/>
</dbReference>
<protein>
    <submittedName>
        <fullName evidence="3">Tyrocidine synthase 3</fullName>
    </submittedName>
</protein>
<dbReference type="EMBL" id="CP032698">
    <property type="protein sequence ID" value="AYG79077.1"/>
    <property type="molecule type" value="Genomic_DNA"/>
</dbReference>
<accession>A0A387HEF2</accession>
<evidence type="ECO:0000313" key="3">
    <source>
        <dbReference type="EMBL" id="AYG79077.1"/>
    </source>
</evidence>